<dbReference type="Proteomes" id="UP000198717">
    <property type="component" value="Unassembled WGS sequence"/>
</dbReference>
<reference evidence="2 5" key="2">
    <citation type="submission" date="2019-07" db="EMBL/GenBank/DDBJ databases">
        <title>Whole genome shotgun sequence of Myxococcus virescens NBRC 100334.</title>
        <authorList>
            <person name="Hosoyama A."/>
            <person name="Uohara A."/>
            <person name="Ohji S."/>
            <person name="Ichikawa N."/>
        </authorList>
    </citation>
    <scope>NUCLEOTIDE SEQUENCE [LARGE SCALE GENOMIC DNA]</scope>
    <source>
        <strain evidence="2 5">NBRC 100334</strain>
    </source>
</reference>
<proteinExistence type="predicted"/>
<dbReference type="InterPro" id="IPR006531">
    <property type="entry name" value="Gp5/Vgr_OB"/>
</dbReference>
<dbReference type="RefSeq" id="WP_090494030.1">
    <property type="nucleotide sequence ID" value="NZ_BJVY01000001.1"/>
</dbReference>
<dbReference type="Proteomes" id="UP000321224">
    <property type="component" value="Unassembled WGS sequence"/>
</dbReference>
<keyword evidence="4" id="KW-1185">Reference proteome</keyword>
<organism evidence="2 5">
    <name type="scientific">Myxococcus virescens</name>
    <dbReference type="NCBI Taxonomy" id="83456"/>
    <lineage>
        <taxon>Bacteria</taxon>
        <taxon>Pseudomonadati</taxon>
        <taxon>Myxococcota</taxon>
        <taxon>Myxococcia</taxon>
        <taxon>Myxococcales</taxon>
        <taxon>Cystobacterineae</taxon>
        <taxon>Myxococcaceae</taxon>
        <taxon>Myxococcus</taxon>
    </lineage>
</organism>
<comment type="caution">
    <text evidence="2">The sequence shown here is derived from an EMBL/GenBank/DDBJ whole genome shotgun (WGS) entry which is preliminary data.</text>
</comment>
<reference evidence="3 4" key="1">
    <citation type="submission" date="2016-10" db="EMBL/GenBank/DDBJ databases">
        <authorList>
            <person name="Varghese N."/>
            <person name="Submissions S."/>
        </authorList>
    </citation>
    <scope>NUCLEOTIDE SEQUENCE [LARGE SCALE GENOMIC DNA]</scope>
    <source>
        <strain evidence="3 4">DSM 2260</strain>
    </source>
</reference>
<dbReference type="SUPFAM" id="SSF69349">
    <property type="entry name" value="Phage fibre proteins"/>
    <property type="match status" value="1"/>
</dbReference>
<evidence type="ECO:0000313" key="2">
    <source>
        <dbReference type="EMBL" id="GEL68291.1"/>
    </source>
</evidence>
<evidence type="ECO:0000259" key="1">
    <source>
        <dbReference type="Pfam" id="PF04717"/>
    </source>
</evidence>
<dbReference type="EMBL" id="BJVY01000001">
    <property type="protein sequence ID" value="GEL68291.1"/>
    <property type="molecule type" value="Genomic_DNA"/>
</dbReference>
<feature type="domain" description="Gp5/Type VI secretion system Vgr protein OB-fold" evidence="1">
    <location>
        <begin position="20"/>
        <end position="98"/>
    </location>
</feature>
<evidence type="ECO:0000313" key="4">
    <source>
        <dbReference type="Proteomes" id="UP000198717"/>
    </source>
</evidence>
<dbReference type="Pfam" id="PF04717">
    <property type="entry name" value="Phage_base_V"/>
    <property type="match status" value="1"/>
</dbReference>
<dbReference type="EMBL" id="FNAJ01000016">
    <property type="protein sequence ID" value="SDE97411.1"/>
    <property type="molecule type" value="Genomic_DNA"/>
</dbReference>
<gene>
    <name evidence="2" type="ORF">MVI01_00750</name>
    <name evidence="3" type="ORF">SAMN04488504_11626</name>
</gene>
<accession>A0A511H444</accession>
<dbReference type="InterPro" id="IPR037026">
    <property type="entry name" value="Vgr_OB-fold_dom_sf"/>
</dbReference>
<evidence type="ECO:0000313" key="5">
    <source>
        <dbReference type="Proteomes" id="UP000321224"/>
    </source>
</evidence>
<name>A0A511H444_9BACT</name>
<evidence type="ECO:0000313" key="3">
    <source>
        <dbReference type="EMBL" id="SDE97411.1"/>
    </source>
</evidence>
<dbReference type="AlphaFoldDB" id="A0A511H444"/>
<protein>
    <recommendedName>
        <fullName evidence="1">Gp5/Type VI secretion system Vgr protein OB-fold domain-containing protein</fullName>
    </recommendedName>
</protein>
<dbReference type="SUPFAM" id="SSF69255">
    <property type="entry name" value="gp5 N-terminal domain-like"/>
    <property type="match status" value="1"/>
</dbReference>
<dbReference type="Gene3D" id="2.40.50.230">
    <property type="entry name" value="Gp5 N-terminal domain"/>
    <property type="match status" value="1"/>
</dbReference>
<sequence length="232" mass="23938">MTDTAHAQERRLLGAMLGTYLAKVVSVEDPSHLARVKVRLLTAPEGLADADVALWARVAVPFSGSGWGALFLPDKDDEVAVVFAGGDPRQPLVVGGLWNGRARPPETPGGNRVDRYVIKARNGSRIAIVEASEGTAQITLEVPGGVSATLKQASGGELTLEAAGNTITLAQQGVTVRAATTVSVTASQVEVSAGQVTVNAAMSSFSGVVKCDTLQTNSVMGVTYTPGAGNVW</sequence>